<organism evidence="2 3">
    <name type="scientific">Gemella morbillorum</name>
    <dbReference type="NCBI Taxonomy" id="29391"/>
    <lineage>
        <taxon>Bacteria</taxon>
        <taxon>Bacillati</taxon>
        <taxon>Bacillota</taxon>
        <taxon>Bacilli</taxon>
        <taxon>Bacillales</taxon>
        <taxon>Gemellaceae</taxon>
        <taxon>Gemella</taxon>
    </lineage>
</organism>
<feature type="transmembrane region" description="Helical" evidence="1">
    <location>
        <begin position="33"/>
        <end position="51"/>
    </location>
</feature>
<evidence type="ECO:0000256" key="1">
    <source>
        <dbReference type="SAM" id="Phobius"/>
    </source>
</evidence>
<feature type="transmembrane region" description="Helical" evidence="1">
    <location>
        <begin position="6"/>
        <end position="21"/>
    </location>
</feature>
<reference evidence="2 3" key="1">
    <citation type="submission" date="2019-11" db="EMBL/GenBank/DDBJ databases">
        <title>FDA dAtabase for Regulatory Grade micrObial Sequences (FDA-ARGOS): Supporting development and validation of Infectious Disease Dx tests.</title>
        <authorList>
            <person name="Turner S."/>
            <person name="Byrd R."/>
            <person name="Tallon L."/>
            <person name="Sadzewicz L."/>
            <person name="Vavikolanu K."/>
            <person name="Mehta A."/>
            <person name="Aluvathingal J."/>
            <person name="Nadendla S."/>
            <person name="Myers T."/>
            <person name="Yan Y."/>
            <person name="Sichtig H."/>
        </authorList>
    </citation>
    <scope>NUCLEOTIDE SEQUENCE [LARGE SCALE GENOMIC DNA]</scope>
    <source>
        <strain evidence="2 3">FDAARGOS_741</strain>
    </source>
</reference>
<keyword evidence="3" id="KW-1185">Reference proteome</keyword>
<name>A0AAP9HBE0_9BACL</name>
<evidence type="ECO:0000313" key="2">
    <source>
        <dbReference type="EMBL" id="QGS08565.1"/>
    </source>
</evidence>
<protein>
    <submittedName>
        <fullName evidence="2">Uncharacterized protein</fullName>
    </submittedName>
</protein>
<keyword evidence="1" id="KW-0472">Membrane</keyword>
<dbReference type="AlphaFoldDB" id="A0AAP9HBE0"/>
<sequence>MDQFWGTLVATLVVGFVYYKIQGPSGGILKGGAKFASFILLLTAILCLFYPQLIKIVLILLTAEIIIFIKRTYKDKNKQQS</sequence>
<dbReference type="Proteomes" id="UP000425411">
    <property type="component" value="Chromosome"/>
</dbReference>
<gene>
    <name evidence="2" type="ORF">FOC49_01050</name>
</gene>
<keyword evidence="1" id="KW-0812">Transmembrane</keyword>
<evidence type="ECO:0000313" key="3">
    <source>
        <dbReference type="Proteomes" id="UP000425411"/>
    </source>
</evidence>
<dbReference type="RefSeq" id="WP_004633648.1">
    <property type="nucleotide sequence ID" value="NZ_CP046314.1"/>
</dbReference>
<proteinExistence type="predicted"/>
<dbReference type="EMBL" id="CP046314">
    <property type="protein sequence ID" value="QGS08565.1"/>
    <property type="molecule type" value="Genomic_DNA"/>
</dbReference>
<accession>A0AAP9HBE0</accession>
<keyword evidence="1" id="KW-1133">Transmembrane helix</keyword>